<protein>
    <submittedName>
        <fullName evidence="2">Uncharacterized protein</fullName>
    </submittedName>
</protein>
<gene>
    <name evidence="2" type="ORF">HHU12_33005</name>
</gene>
<comment type="caution">
    <text evidence="2">The sequence shown here is derived from an EMBL/GenBank/DDBJ whole genome shotgun (WGS) entry which is preliminary data.</text>
</comment>
<evidence type="ECO:0000313" key="3">
    <source>
        <dbReference type="Proteomes" id="UP000576082"/>
    </source>
</evidence>
<dbReference type="EMBL" id="JABANE010000216">
    <property type="protein sequence ID" value="NME72823.1"/>
    <property type="molecule type" value="Genomic_DNA"/>
</dbReference>
<feature type="region of interest" description="Disordered" evidence="1">
    <location>
        <begin position="75"/>
        <end position="103"/>
    </location>
</feature>
<accession>A0A7X9XDI1</accession>
<feature type="compositionally biased region" description="Polar residues" evidence="1">
    <location>
        <begin position="79"/>
        <end position="89"/>
    </location>
</feature>
<reference evidence="2 3" key="1">
    <citation type="submission" date="2020-04" db="EMBL/GenBank/DDBJ databases">
        <title>Flammeovirga sp. SR4, a novel species isolated from seawater.</title>
        <authorList>
            <person name="Wang X."/>
        </authorList>
    </citation>
    <scope>NUCLEOTIDE SEQUENCE [LARGE SCALE GENOMIC DNA]</scope>
    <source>
        <strain evidence="2 3">ATCC 23126</strain>
    </source>
</reference>
<sequence>MCDKIRVCTDCNNTDFWREIEDEYGNVQVYQCTMCDTFDQYKVMSKEAYCQEYWGMSAEEYDEFTAEEMHKAELDYHQYMSNPRNNKSTDNSDDHTPIHYDGE</sequence>
<evidence type="ECO:0000256" key="1">
    <source>
        <dbReference type="SAM" id="MobiDB-lite"/>
    </source>
</evidence>
<proteinExistence type="predicted"/>
<dbReference type="RefSeq" id="WP_169660990.1">
    <property type="nucleotide sequence ID" value="NZ_JABANE010000216.1"/>
</dbReference>
<dbReference type="Proteomes" id="UP000576082">
    <property type="component" value="Unassembled WGS sequence"/>
</dbReference>
<evidence type="ECO:0000313" key="2">
    <source>
        <dbReference type="EMBL" id="NME72823.1"/>
    </source>
</evidence>
<dbReference type="AlphaFoldDB" id="A0A7X9XDI1"/>
<name>A0A7X9XDI1_9BACT</name>
<organism evidence="2 3">
    <name type="scientific">Flammeovirga aprica JL-4</name>
    <dbReference type="NCBI Taxonomy" id="694437"/>
    <lineage>
        <taxon>Bacteria</taxon>
        <taxon>Pseudomonadati</taxon>
        <taxon>Bacteroidota</taxon>
        <taxon>Cytophagia</taxon>
        <taxon>Cytophagales</taxon>
        <taxon>Flammeovirgaceae</taxon>
        <taxon>Flammeovirga</taxon>
    </lineage>
</organism>
<keyword evidence="3" id="KW-1185">Reference proteome</keyword>
<feature type="compositionally biased region" description="Basic and acidic residues" evidence="1">
    <location>
        <begin position="90"/>
        <end position="103"/>
    </location>
</feature>